<dbReference type="WBParaSite" id="sdigi.contig16.g1515.t1">
    <property type="protein sequence ID" value="sdigi.contig16.g1515.t1"/>
    <property type="gene ID" value="sdigi.contig16.g1515"/>
</dbReference>
<evidence type="ECO:0000313" key="3">
    <source>
        <dbReference type="WBParaSite" id="sdigi.contig16.g1515.t1"/>
    </source>
</evidence>
<evidence type="ECO:0000256" key="1">
    <source>
        <dbReference type="SAM" id="MobiDB-lite"/>
    </source>
</evidence>
<dbReference type="Proteomes" id="UP000887581">
    <property type="component" value="Unplaced"/>
</dbReference>
<evidence type="ECO:0000313" key="2">
    <source>
        <dbReference type="Proteomes" id="UP000887581"/>
    </source>
</evidence>
<reference evidence="3" key="1">
    <citation type="submission" date="2022-11" db="UniProtKB">
        <authorList>
            <consortium name="WormBaseParasite"/>
        </authorList>
    </citation>
    <scope>IDENTIFICATION</scope>
</reference>
<keyword evidence="2" id="KW-1185">Reference proteome</keyword>
<dbReference type="AlphaFoldDB" id="A0A915PL37"/>
<name>A0A915PL37_9BILA</name>
<feature type="region of interest" description="Disordered" evidence="1">
    <location>
        <begin position="29"/>
        <end position="52"/>
    </location>
</feature>
<protein>
    <submittedName>
        <fullName evidence="3">Uncharacterized protein</fullName>
    </submittedName>
</protein>
<proteinExistence type="predicted"/>
<feature type="compositionally biased region" description="Basic and acidic residues" evidence="1">
    <location>
        <begin position="29"/>
        <end position="50"/>
    </location>
</feature>
<sequence length="79" mass="9384">MEKSVTDKWTRRDEKGEIMDEWLTRSWKGESDGLQRRPDGTGETWHREVEVSPQGNTSFIDSKRFYTRNYVIESETRNG</sequence>
<organism evidence="2 3">
    <name type="scientific">Setaria digitata</name>
    <dbReference type="NCBI Taxonomy" id="48799"/>
    <lineage>
        <taxon>Eukaryota</taxon>
        <taxon>Metazoa</taxon>
        <taxon>Ecdysozoa</taxon>
        <taxon>Nematoda</taxon>
        <taxon>Chromadorea</taxon>
        <taxon>Rhabditida</taxon>
        <taxon>Spirurina</taxon>
        <taxon>Spiruromorpha</taxon>
        <taxon>Filarioidea</taxon>
        <taxon>Setariidae</taxon>
        <taxon>Setaria</taxon>
    </lineage>
</organism>
<accession>A0A915PL37</accession>